<dbReference type="EMBL" id="JACIDK010000001">
    <property type="protein sequence ID" value="MBB3890384.1"/>
    <property type="molecule type" value="Genomic_DNA"/>
</dbReference>
<evidence type="ECO:0000313" key="2">
    <source>
        <dbReference type="Proteomes" id="UP000530564"/>
    </source>
</evidence>
<evidence type="ECO:0008006" key="3">
    <source>
        <dbReference type="Google" id="ProtNLM"/>
    </source>
</evidence>
<reference evidence="1 2" key="1">
    <citation type="submission" date="2020-08" db="EMBL/GenBank/DDBJ databases">
        <title>Genomic Encyclopedia of Type Strains, Phase IV (KMG-IV): sequencing the most valuable type-strain genomes for metagenomic binning, comparative biology and taxonomic classification.</title>
        <authorList>
            <person name="Goeker M."/>
        </authorList>
    </citation>
    <scope>NUCLEOTIDE SEQUENCE [LARGE SCALE GENOMIC DNA]</scope>
    <source>
        <strain evidence="1 2">DSM 21793</strain>
    </source>
</reference>
<organism evidence="1 2">
    <name type="scientific">Phenylobacterium haematophilum</name>
    <dbReference type="NCBI Taxonomy" id="98513"/>
    <lineage>
        <taxon>Bacteria</taxon>
        <taxon>Pseudomonadati</taxon>
        <taxon>Pseudomonadota</taxon>
        <taxon>Alphaproteobacteria</taxon>
        <taxon>Caulobacterales</taxon>
        <taxon>Caulobacteraceae</taxon>
        <taxon>Phenylobacterium</taxon>
    </lineage>
</organism>
<proteinExistence type="predicted"/>
<accession>A0A839ZWF5</accession>
<name>A0A839ZWF5_9CAUL</name>
<gene>
    <name evidence="1" type="ORF">GGQ61_001081</name>
</gene>
<dbReference type="RefSeq" id="WP_183770408.1">
    <property type="nucleotide sequence ID" value="NZ_JACIDK010000001.1"/>
</dbReference>
<dbReference type="AlphaFoldDB" id="A0A839ZWF5"/>
<keyword evidence="2" id="KW-1185">Reference proteome</keyword>
<dbReference type="Proteomes" id="UP000530564">
    <property type="component" value="Unassembled WGS sequence"/>
</dbReference>
<comment type="caution">
    <text evidence="1">The sequence shown here is derived from an EMBL/GenBank/DDBJ whole genome shotgun (WGS) entry which is preliminary data.</text>
</comment>
<evidence type="ECO:0000313" key="1">
    <source>
        <dbReference type="EMBL" id="MBB3890384.1"/>
    </source>
</evidence>
<sequence>MRTIEIVPAEGGWMVRSDAVENDLFFKSGASAESAAIRLAQGLADAGEHSDVQIYLRDGSLARRFTVPSIKRLEDVMALEMA</sequence>
<protein>
    <recommendedName>
        <fullName evidence="3">DUF2188 domain-containing protein</fullName>
    </recommendedName>
</protein>